<dbReference type="Proteomes" id="UP000681722">
    <property type="component" value="Unassembled WGS sequence"/>
</dbReference>
<dbReference type="AlphaFoldDB" id="A0A815Y9J1"/>
<name>A0A815Y9J1_9BILA</name>
<dbReference type="Proteomes" id="UP000663829">
    <property type="component" value="Unassembled WGS sequence"/>
</dbReference>
<feature type="compositionally biased region" description="Pro residues" evidence="2">
    <location>
        <begin position="84"/>
        <end position="97"/>
    </location>
</feature>
<reference evidence="4" key="1">
    <citation type="submission" date="2021-02" db="EMBL/GenBank/DDBJ databases">
        <authorList>
            <person name="Nowell W R."/>
        </authorList>
    </citation>
    <scope>NUCLEOTIDE SEQUENCE</scope>
</reference>
<organism evidence="4 7">
    <name type="scientific">Didymodactylos carnosus</name>
    <dbReference type="NCBI Taxonomy" id="1234261"/>
    <lineage>
        <taxon>Eukaryota</taxon>
        <taxon>Metazoa</taxon>
        <taxon>Spiralia</taxon>
        <taxon>Gnathifera</taxon>
        <taxon>Rotifera</taxon>
        <taxon>Eurotatoria</taxon>
        <taxon>Bdelloidea</taxon>
        <taxon>Philodinida</taxon>
        <taxon>Philodinidae</taxon>
        <taxon>Didymodactylos</taxon>
    </lineage>
</organism>
<dbReference type="EMBL" id="CAJOBA010049762">
    <property type="protein sequence ID" value="CAF4227209.1"/>
    <property type="molecule type" value="Genomic_DNA"/>
</dbReference>
<dbReference type="Proteomes" id="UP000682733">
    <property type="component" value="Unassembled WGS sequence"/>
</dbReference>
<feature type="region of interest" description="Disordered" evidence="2">
    <location>
        <begin position="84"/>
        <end position="103"/>
    </location>
</feature>
<evidence type="ECO:0000313" key="4">
    <source>
        <dbReference type="EMBL" id="CAF1567362.1"/>
    </source>
</evidence>
<dbReference type="Proteomes" id="UP000677228">
    <property type="component" value="Unassembled WGS sequence"/>
</dbReference>
<comment type="similarity">
    <text evidence="1">Belongs to the cornifelin family.</text>
</comment>
<dbReference type="NCBIfam" id="TIGR01571">
    <property type="entry name" value="A_thal_Cys_rich"/>
    <property type="match status" value="1"/>
</dbReference>
<gene>
    <name evidence="4" type="ORF">GPM918_LOCUS40166</name>
    <name evidence="3" type="ORF">OVA965_LOCUS33954</name>
    <name evidence="6" type="ORF">SRO942_LOCUS41088</name>
    <name evidence="5" type="ORF">TMI583_LOCUS34860</name>
</gene>
<sequence>MGKRGALRQKYGIIEDPNDCLVTCCCGPCAVCQEAREMKTRGKHLLIICMYGRTKRATAIGLQPMVYQQPIAVAPGAYYHQSQPLPPIVTQPPPPTYNIPQKM</sequence>
<dbReference type="OrthoDB" id="1045822at2759"/>
<dbReference type="EMBL" id="CAJNOQ010029230">
    <property type="protein sequence ID" value="CAF1567362.1"/>
    <property type="molecule type" value="Genomic_DNA"/>
</dbReference>
<proteinExistence type="inferred from homology"/>
<keyword evidence="7" id="KW-1185">Reference proteome</keyword>
<evidence type="ECO:0000256" key="1">
    <source>
        <dbReference type="ARBA" id="ARBA00009024"/>
    </source>
</evidence>
<evidence type="ECO:0000313" key="3">
    <source>
        <dbReference type="EMBL" id="CAF1428729.1"/>
    </source>
</evidence>
<protein>
    <submittedName>
        <fullName evidence="4">Uncharacterized protein</fullName>
    </submittedName>
</protein>
<evidence type="ECO:0000313" key="6">
    <source>
        <dbReference type="EMBL" id="CAF4429758.1"/>
    </source>
</evidence>
<dbReference type="InterPro" id="IPR006461">
    <property type="entry name" value="PLAC_motif_containing"/>
</dbReference>
<evidence type="ECO:0000256" key="2">
    <source>
        <dbReference type="SAM" id="MobiDB-lite"/>
    </source>
</evidence>
<comment type="caution">
    <text evidence="4">The sequence shown here is derived from an EMBL/GenBank/DDBJ whole genome shotgun (WGS) entry which is preliminary data.</text>
</comment>
<evidence type="ECO:0000313" key="7">
    <source>
        <dbReference type="Proteomes" id="UP000663829"/>
    </source>
</evidence>
<accession>A0A815Y9J1</accession>
<dbReference type="EMBL" id="CAJNOK010027982">
    <property type="protein sequence ID" value="CAF1428729.1"/>
    <property type="molecule type" value="Genomic_DNA"/>
</dbReference>
<dbReference type="Pfam" id="PF04749">
    <property type="entry name" value="PLAC8"/>
    <property type="match status" value="1"/>
</dbReference>
<evidence type="ECO:0000313" key="5">
    <source>
        <dbReference type="EMBL" id="CAF4227209.1"/>
    </source>
</evidence>
<dbReference type="EMBL" id="CAJOBC010095031">
    <property type="protein sequence ID" value="CAF4429758.1"/>
    <property type="molecule type" value="Genomic_DNA"/>
</dbReference>